<comment type="catalytic activity">
    <reaction evidence="9">
        <text>O-phospho-L-threonyl-[protein] + H2O = L-threonyl-[protein] + phosphate</text>
        <dbReference type="Rhea" id="RHEA:47004"/>
        <dbReference type="Rhea" id="RHEA-COMP:11060"/>
        <dbReference type="Rhea" id="RHEA-COMP:11605"/>
        <dbReference type="ChEBI" id="CHEBI:15377"/>
        <dbReference type="ChEBI" id="CHEBI:30013"/>
        <dbReference type="ChEBI" id="CHEBI:43474"/>
        <dbReference type="ChEBI" id="CHEBI:61977"/>
        <dbReference type="EC" id="3.1.3.16"/>
    </reaction>
    <physiologicalReaction direction="left-to-right" evidence="9">
        <dbReference type="Rhea" id="RHEA:47005"/>
    </physiologicalReaction>
</comment>
<dbReference type="InterPro" id="IPR000222">
    <property type="entry name" value="PP2C_BS"/>
</dbReference>
<dbReference type="Pfam" id="PF00481">
    <property type="entry name" value="PP2C"/>
    <property type="match status" value="1"/>
</dbReference>
<organism evidence="13 14">
    <name type="scientific">Funneliformis caledonium</name>
    <dbReference type="NCBI Taxonomy" id="1117310"/>
    <lineage>
        <taxon>Eukaryota</taxon>
        <taxon>Fungi</taxon>
        <taxon>Fungi incertae sedis</taxon>
        <taxon>Mucoromycota</taxon>
        <taxon>Glomeromycotina</taxon>
        <taxon>Glomeromycetes</taxon>
        <taxon>Glomerales</taxon>
        <taxon>Glomeraceae</taxon>
        <taxon>Funneliformis</taxon>
    </lineage>
</organism>
<evidence type="ECO:0000256" key="10">
    <source>
        <dbReference type="RuleBase" id="RU003465"/>
    </source>
</evidence>
<keyword evidence="7 10" id="KW-0904">Protein phosphatase</keyword>
<reference evidence="13" key="1">
    <citation type="submission" date="2021-06" db="EMBL/GenBank/DDBJ databases">
        <authorList>
            <person name="Kallberg Y."/>
            <person name="Tangrot J."/>
            <person name="Rosling A."/>
        </authorList>
    </citation>
    <scope>NUCLEOTIDE SEQUENCE</scope>
    <source>
        <strain evidence="13">UK204</strain>
    </source>
</reference>
<accession>A0A9N9C1P9</accession>
<dbReference type="InterPro" id="IPR036457">
    <property type="entry name" value="PPM-type-like_dom_sf"/>
</dbReference>
<evidence type="ECO:0000256" key="11">
    <source>
        <dbReference type="SAM" id="MobiDB-lite"/>
    </source>
</evidence>
<evidence type="ECO:0000256" key="5">
    <source>
        <dbReference type="ARBA" id="ARBA00022723"/>
    </source>
</evidence>
<dbReference type="EC" id="3.1.3.16" evidence="4"/>
<gene>
    <name evidence="13" type="ORF">FCALED_LOCUS7916</name>
</gene>
<proteinExistence type="inferred from homology"/>
<dbReference type="SUPFAM" id="SSF81606">
    <property type="entry name" value="PP2C-like"/>
    <property type="match status" value="1"/>
</dbReference>
<feature type="domain" description="PPM-type phosphatase" evidence="12">
    <location>
        <begin position="23"/>
        <end position="278"/>
    </location>
</feature>
<evidence type="ECO:0000256" key="4">
    <source>
        <dbReference type="ARBA" id="ARBA00013081"/>
    </source>
</evidence>
<dbReference type="PROSITE" id="PS01032">
    <property type="entry name" value="PPM_1"/>
    <property type="match status" value="1"/>
</dbReference>
<evidence type="ECO:0000256" key="1">
    <source>
        <dbReference type="ARBA" id="ARBA00001936"/>
    </source>
</evidence>
<evidence type="ECO:0000256" key="8">
    <source>
        <dbReference type="ARBA" id="ARBA00023211"/>
    </source>
</evidence>
<comment type="cofactor">
    <cofactor evidence="1">
        <name>Mn(2+)</name>
        <dbReference type="ChEBI" id="CHEBI:29035"/>
    </cofactor>
</comment>
<feature type="region of interest" description="Disordered" evidence="11">
    <location>
        <begin position="1"/>
        <end position="20"/>
    </location>
</feature>
<name>A0A9N9C1P9_9GLOM</name>
<keyword evidence="8" id="KW-0464">Manganese</keyword>
<dbReference type="PANTHER" id="PTHR13832:SF565">
    <property type="entry name" value="AT28366P-RELATED"/>
    <property type="match status" value="1"/>
</dbReference>
<dbReference type="OrthoDB" id="10264738at2759"/>
<feature type="compositionally biased region" description="Acidic residues" evidence="11">
    <location>
        <begin position="334"/>
        <end position="347"/>
    </location>
</feature>
<feature type="compositionally biased region" description="Low complexity" evidence="11">
    <location>
        <begin position="364"/>
        <end position="378"/>
    </location>
</feature>
<dbReference type="PANTHER" id="PTHR13832">
    <property type="entry name" value="PROTEIN PHOSPHATASE 2C"/>
    <property type="match status" value="1"/>
</dbReference>
<feature type="region of interest" description="Disordered" evidence="11">
    <location>
        <begin position="328"/>
        <end position="458"/>
    </location>
</feature>
<feature type="compositionally biased region" description="Polar residues" evidence="11">
    <location>
        <begin position="411"/>
        <end position="424"/>
    </location>
</feature>
<comment type="caution">
    <text evidence="13">The sequence shown here is derived from an EMBL/GenBank/DDBJ whole genome shotgun (WGS) entry which is preliminary data.</text>
</comment>
<feature type="compositionally biased region" description="Basic and acidic residues" evidence="11">
    <location>
        <begin position="8"/>
        <end position="20"/>
    </location>
</feature>
<dbReference type="SMART" id="SM00332">
    <property type="entry name" value="PP2Cc"/>
    <property type="match status" value="1"/>
</dbReference>
<dbReference type="FunFam" id="3.60.40.10:FF:000016">
    <property type="entry name" value="Protein phosphatase 2C"/>
    <property type="match status" value="1"/>
</dbReference>
<keyword evidence="14" id="KW-1185">Reference proteome</keyword>
<comment type="similarity">
    <text evidence="3 10">Belongs to the PP2C family.</text>
</comment>
<feature type="compositionally biased region" description="Polar residues" evidence="11">
    <location>
        <begin position="448"/>
        <end position="458"/>
    </location>
</feature>
<dbReference type="Gene3D" id="3.60.40.10">
    <property type="entry name" value="PPM-type phosphatase domain"/>
    <property type="match status" value="1"/>
</dbReference>
<sequence>MGQTLSEPVKDKHSDGGSDKRIVYASSAMQGWRISMEDAHTAELTLKDKIGYSFFGVYDGHGGQNVAKYSGAHLHERIARDEKFPIDLEVAIKNGFLGTDEDLRNDPQYANDPSGCTAVTAVVTPNDWVFVGNAGDSRAVMSIEGEALAMSIDHKPLNKAGGFVEFGRVNGNLALSRAIGDFEFKQNPSLSPEEQIVTAFPDVKKEKITDKTEFLVLACDGIWDCLSSQQVVNFIRRDLAQSRSLKIACENLMERCLAKDSELGGIGCDNMTVVIVGFLNGRNEKDWYDWMASRYGNVGPLYDEENDKQKGNEFASDYIDEDADEGLEIPSDTQADDYPPDDNDLENQNELTIDDIPHRKDSTDSNISSRSSSTDSFSKIPDNNKEKKNDNNAVSSPTSTNTQQSPYDAKSPNNDTGHNSSAESTKVHKSETEESVNSVSADGKGRAYNSQTWPNINK</sequence>
<dbReference type="AlphaFoldDB" id="A0A9N9C1P9"/>
<evidence type="ECO:0000256" key="7">
    <source>
        <dbReference type="ARBA" id="ARBA00022912"/>
    </source>
</evidence>
<evidence type="ECO:0000313" key="13">
    <source>
        <dbReference type="EMBL" id="CAG8587534.1"/>
    </source>
</evidence>
<dbReference type="PROSITE" id="PS51746">
    <property type="entry name" value="PPM_2"/>
    <property type="match status" value="1"/>
</dbReference>
<dbReference type="CDD" id="cd00143">
    <property type="entry name" value="PP2Cc"/>
    <property type="match status" value="1"/>
</dbReference>
<dbReference type="InterPro" id="IPR001932">
    <property type="entry name" value="PPM-type_phosphatase-like_dom"/>
</dbReference>
<feature type="compositionally biased region" description="Low complexity" evidence="11">
    <location>
        <begin position="391"/>
        <end position="406"/>
    </location>
</feature>
<evidence type="ECO:0000256" key="2">
    <source>
        <dbReference type="ARBA" id="ARBA00001946"/>
    </source>
</evidence>
<dbReference type="GO" id="GO:0004722">
    <property type="term" value="F:protein serine/threonine phosphatase activity"/>
    <property type="evidence" value="ECO:0007669"/>
    <property type="project" value="UniProtKB-EC"/>
</dbReference>
<evidence type="ECO:0000259" key="12">
    <source>
        <dbReference type="PROSITE" id="PS51746"/>
    </source>
</evidence>
<keyword evidence="5" id="KW-0479">Metal-binding</keyword>
<dbReference type="InterPro" id="IPR015655">
    <property type="entry name" value="PP2C"/>
</dbReference>
<evidence type="ECO:0000256" key="3">
    <source>
        <dbReference type="ARBA" id="ARBA00006702"/>
    </source>
</evidence>
<evidence type="ECO:0000256" key="9">
    <source>
        <dbReference type="ARBA" id="ARBA00048832"/>
    </source>
</evidence>
<evidence type="ECO:0000256" key="6">
    <source>
        <dbReference type="ARBA" id="ARBA00022801"/>
    </source>
</evidence>
<dbReference type="Proteomes" id="UP000789570">
    <property type="component" value="Unassembled WGS sequence"/>
</dbReference>
<evidence type="ECO:0000313" key="14">
    <source>
        <dbReference type="Proteomes" id="UP000789570"/>
    </source>
</evidence>
<dbReference type="EMBL" id="CAJVPQ010002200">
    <property type="protein sequence ID" value="CAG8587534.1"/>
    <property type="molecule type" value="Genomic_DNA"/>
</dbReference>
<dbReference type="GO" id="GO:0046872">
    <property type="term" value="F:metal ion binding"/>
    <property type="evidence" value="ECO:0007669"/>
    <property type="project" value="UniProtKB-KW"/>
</dbReference>
<keyword evidence="6 10" id="KW-0378">Hydrolase</keyword>
<protein>
    <recommendedName>
        <fullName evidence="4">protein-serine/threonine phosphatase</fullName>
        <ecNumber evidence="4">3.1.3.16</ecNumber>
    </recommendedName>
</protein>
<comment type="cofactor">
    <cofactor evidence="2">
        <name>Mg(2+)</name>
        <dbReference type="ChEBI" id="CHEBI:18420"/>
    </cofactor>
</comment>